<dbReference type="Gene3D" id="1.10.4030.10">
    <property type="entry name" value="Porin chaperone SurA, peptide-binding domain"/>
    <property type="match status" value="1"/>
</dbReference>
<reference evidence="9 10" key="2">
    <citation type="journal article" date="2012" name="Stand. Genomic Sci.">
        <title>Genome sequence of the moderately thermophilic, amino-acid-degrading and sulfur-reducing bacterium Thermovirga lienii type strain (Cas60314(T)).</title>
        <authorList>
            <person name="Goker M."/>
            <person name="Saunders E."/>
            <person name="Lapidus A."/>
            <person name="Nolan M."/>
            <person name="Lucas S."/>
            <person name="Hammon N."/>
            <person name="Deshpande S."/>
            <person name="Cheng J.F."/>
            <person name="Han C."/>
            <person name="Tapia R."/>
            <person name="Goodwin L.A."/>
            <person name="Pitluck S."/>
            <person name="Liolios K."/>
            <person name="Mavromatis K."/>
            <person name="Pagani I."/>
            <person name="Ivanova N."/>
            <person name="Mikhailova N."/>
            <person name="Pati A."/>
            <person name="Chen A."/>
            <person name="Palaniappan K."/>
            <person name="Land M."/>
            <person name="Chang Y.J."/>
            <person name="Jeffries C.D."/>
            <person name="Brambilla E.M."/>
            <person name="Rohde M."/>
            <person name="Spring S."/>
            <person name="Detter J.C."/>
            <person name="Woyke T."/>
            <person name="Bristow J."/>
            <person name="Eisen J.A."/>
            <person name="Markowitz V."/>
            <person name="Hugenholtz P."/>
            <person name="Kyrpides N.C."/>
            <person name="Klenk H.P."/>
        </authorList>
    </citation>
    <scope>NUCLEOTIDE SEQUENCE [LARGE SCALE GENOMIC DNA]</scope>
    <source>
        <strain evidence="10">ATCC BAA-1197 / DSM 17291 / Cas60314</strain>
    </source>
</reference>
<dbReference type="InterPro" id="IPR050245">
    <property type="entry name" value="PrsA_foldase"/>
</dbReference>
<keyword evidence="10" id="KW-1185">Reference proteome</keyword>
<gene>
    <name evidence="9" type="ordered locus">Tlie_1196</name>
</gene>
<reference evidence="10" key="1">
    <citation type="submission" date="2011-10" db="EMBL/GenBank/DDBJ databases">
        <title>The complete genome of chromosome of Thermovirga lienii DSM 17291.</title>
        <authorList>
            <consortium name="US DOE Joint Genome Institute (JGI-PGF)"/>
            <person name="Lucas S."/>
            <person name="Copeland A."/>
            <person name="Lapidus A."/>
            <person name="Glavina del Rio T."/>
            <person name="Dalin E."/>
            <person name="Tice H."/>
            <person name="Bruce D."/>
            <person name="Goodwin L."/>
            <person name="Pitluck S."/>
            <person name="Peters L."/>
            <person name="Mikhailova N."/>
            <person name="Saunders E."/>
            <person name="Kyrpides N."/>
            <person name="Mavromatis K."/>
            <person name="Ivanova N."/>
            <person name="Last F.I."/>
            <person name="Brettin T."/>
            <person name="Detter J.C."/>
            <person name="Han C."/>
            <person name="Larimer F."/>
            <person name="Land M."/>
            <person name="Hauser L."/>
            <person name="Markowitz V."/>
            <person name="Cheng J.-F."/>
            <person name="Hugenholtz P."/>
            <person name="Woyke T."/>
            <person name="Wu D."/>
            <person name="Spring S."/>
            <person name="Schroeder M."/>
            <person name="Brambilla E.-M."/>
            <person name="Klenk H.-P."/>
            <person name="Eisen J.A."/>
        </authorList>
    </citation>
    <scope>NUCLEOTIDE SEQUENCE [LARGE SCALE GENOMIC DNA]</scope>
    <source>
        <strain evidence="10">ATCC BAA-1197 / DSM 17291 / Cas60314</strain>
    </source>
</reference>
<keyword evidence="3" id="KW-0732">Signal</keyword>
<dbReference type="KEGG" id="tli:Tlie_1196"/>
<evidence type="ECO:0000256" key="2">
    <source>
        <dbReference type="ARBA" id="ARBA00013194"/>
    </source>
</evidence>
<dbReference type="AlphaFoldDB" id="G7V5L7"/>
<evidence type="ECO:0000256" key="5">
    <source>
        <dbReference type="ARBA" id="ARBA00023235"/>
    </source>
</evidence>
<feature type="domain" description="PpiC" evidence="8">
    <location>
        <begin position="168"/>
        <end position="291"/>
    </location>
</feature>
<dbReference type="Proteomes" id="UP000005868">
    <property type="component" value="Chromosome"/>
</dbReference>
<keyword evidence="7" id="KW-1133">Transmembrane helix</keyword>
<sequence>MLMRSLRTKTKSIMLVIVVVFVLSLVTMYISRGTSRSRSDAQGDYVVAKVDGQKVMRSQIDTAIRNAAENMNFEELDPKHIAEMRKSVLNNIAIYKELQKEVKAKKIVVDEQEVEEAIKNIEKSFPTKEAFMAYMNDNNIKMEDLKKELRERLAQQKLIQESTANVEVSDEEAKDFYEKTKDYFFKQPEGYDVSYARFKDENDAKKFKELVAEGTGWNEALAEVKGSLISSTEEGKTAFVSSSDFASENLKAFADLKLGEIGGPQKIGEEDYLVLMKKKYNPAKVLSYDEVSGDVKNIITNEKRQQAEQEYLSSLLEKADIQIVDEGYFNPPVEVSSDDNKPSNDNAEENASSDS</sequence>
<dbReference type="SUPFAM" id="SSF109998">
    <property type="entry name" value="Triger factor/SurA peptide-binding domain-like"/>
    <property type="match status" value="1"/>
</dbReference>
<feature type="compositionally biased region" description="Polar residues" evidence="6">
    <location>
        <begin position="343"/>
        <end position="355"/>
    </location>
</feature>
<organism evidence="9 10">
    <name type="scientific">Thermovirga lienii (strain ATCC BAA-1197 / DSM 17291 / Cas60314)</name>
    <dbReference type="NCBI Taxonomy" id="580340"/>
    <lineage>
        <taxon>Bacteria</taxon>
        <taxon>Thermotogati</taxon>
        <taxon>Synergistota</taxon>
        <taxon>Synergistia</taxon>
        <taxon>Synergistales</taxon>
        <taxon>Thermovirgaceae</taxon>
        <taxon>Thermovirga</taxon>
    </lineage>
</organism>
<dbReference type="HOGENOM" id="CLU_816194_0_0_0"/>
<dbReference type="InterPro" id="IPR000297">
    <property type="entry name" value="PPIase_PpiC"/>
</dbReference>
<evidence type="ECO:0000256" key="7">
    <source>
        <dbReference type="SAM" id="Phobius"/>
    </source>
</evidence>
<dbReference type="PANTHER" id="PTHR47245">
    <property type="entry name" value="PEPTIDYLPROLYL ISOMERASE"/>
    <property type="match status" value="1"/>
</dbReference>
<dbReference type="STRING" id="580340.Tlie_1196"/>
<name>G7V5L7_THELD</name>
<evidence type="ECO:0000256" key="3">
    <source>
        <dbReference type="ARBA" id="ARBA00022729"/>
    </source>
</evidence>
<evidence type="ECO:0000313" key="10">
    <source>
        <dbReference type="Proteomes" id="UP000005868"/>
    </source>
</evidence>
<comment type="catalytic activity">
    <reaction evidence="1">
        <text>[protein]-peptidylproline (omega=180) = [protein]-peptidylproline (omega=0)</text>
        <dbReference type="Rhea" id="RHEA:16237"/>
        <dbReference type="Rhea" id="RHEA-COMP:10747"/>
        <dbReference type="Rhea" id="RHEA-COMP:10748"/>
        <dbReference type="ChEBI" id="CHEBI:83833"/>
        <dbReference type="ChEBI" id="CHEBI:83834"/>
        <dbReference type="EC" id="5.2.1.8"/>
    </reaction>
</comment>
<keyword evidence="7" id="KW-0472">Membrane</keyword>
<keyword evidence="7" id="KW-0812">Transmembrane</keyword>
<keyword evidence="4" id="KW-0697">Rotamase</keyword>
<dbReference type="GO" id="GO:0003755">
    <property type="term" value="F:peptidyl-prolyl cis-trans isomerase activity"/>
    <property type="evidence" value="ECO:0007669"/>
    <property type="project" value="UniProtKB-KW"/>
</dbReference>
<evidence type="ECO:0000313" key="9">
    <source>
        <dbReference type="EMBL" id="AER66927.1"/>
    </source>
</evidence>
<dbReference type="Gene3D" id="3.10.50.40">
    <property type="match status" value="1"/>
</dbReference>
<evidence type="ECO:0000259" key="8">
    <source>
        <dbReference type="Pfam" id="PF13145"/>
    </source>
</evidence>
<feature type="transmembrane region" description="Helical" evidence="7">
    <location>
        <begin position="12"/>
        <end position="30"/>
    </location>
</feature>
<evidence type="ECO:0000256" key="6">
    <source>
        <dbReference type="SAM" id="MobiDB-lite"/>
    </source>
</evidence>
<evidence type="ECO:0000256" key="4">
    <source>
        <dbReference type="ARBA" id="ARBA00023110"/>
    </source>
</evidence>
<dbReference type="eggNOG" id="COG0760">
    <property type="taxonomic scope" value="Bacteria"/>
</dbReference>
<proteinExistence type="predicted"/>
<dbReference type="InterPro" id="IPR027304">
    <property type="entry name" value="Trigger_fact/SurA_dom_sf"/>
</dbReference>
<dbReference type="EMBL" id="CP003096">
    <property type="protein sequence ID" value="AER66927.1"/>
    <property type="molecule type" value="Genomic_DNA"/>
</dbReference>
<dbReference type="EC" id="5.2.1.8" evidence="2"/>
<dbReference type="PANTHER" id="PTHR47245:SF1">
    <property type="entry name" value="FOLDASE PROTEIN PRSA"/>
    <property type="match status" value="1"/>
</dbReference>
<dbReference type="Pfam" id="PF13145">
    <property type="entry name" value="Rotamase_2"/>
    <property type="match status" value="1"/>
</dbReference>
<evidence type="ECO:0000256" key="1">
    <source>
        <dbReference type="ARBA" id="ARBA00000971"/>
    </source>
</evidence>
<dbReference type="InterPro" id="IPR046357">
    <property type="entry name" value="PPIase_dom_sf"/>
</dbReference>
<protein>
    <recommendedName>
        <fullName evidence="2">peptidylprolyl isomerase</fullName>
        <ecNumber evidence="2">5.2.1.8</ecNumber>
    </recommendedName>
</protein>
<feature type="region of interest" description="Disordered" evidence="6">
    <location>
        <begin position="329"/>
        <end position="355"/>
    </location>
</feature>
<accession>G7V5L7</accession>
<keyword evidence="5" id="KW-0413">Isomerase</keyword>
<dbReference type="Pfam" id="PF13624">
    <property type="entry name" value="SurA_N_3"/>
    <property type="match status" value="1"/>
</dbReference>